<protein>
    <recommendedName>
        <fullName evidence="5">Root meristem growth factor 8</fullName>
    </recommendedName>
</protein>
<dbReference type="KEGG" id="tcc:18610174"/>
<dbReference type="OMA" id="WMESGTD"/>
<dbReference type="OrthoDB" id="894015at2759"/>
<dbReference type="InParanoid" id="A0A061E9A5"/>
<dbReference type="Gramene" id="EOY01580">
    <property type="protein sequence ID" value="EOY01580"/>
    <property type="gene ID" value="TCM_011443"/>
</dbReference>
<name>A0A061E9A5_THECC</name>
<dbReference type="AlphaFoldDB" id="A0A061E9A5"/>
<feature type="compositionally biased region" description="Basic and acidic residues" evidence="1">
    <location>
        <begin position="73"/>
        <end position="99"/>
    </location>
</feature>
<sequence length="132" mass="14841">MELLVVITVLCFSFLALQTPCTSLQIQLQSSTEQGAAKGVQLSLPTLPRKLRFTEELVEFKGNGAQHSISNTKQKEDVSGKAYQKEEARVHGSRGTRHEWVEGPDVSQYFTMDYSNVRRRRPIHNKSLPVGP</sequence>
<dbReference type="Proteomes" id="UP000026915">
    <property type="component" value="Chromosome 2"/>
</dbReference>
<evidence type="ECO:0000256" key="2">
    <source>
        <dbReference type="SAM" id="SignalP"/>
    </source>
</evidence>
<keyword evidence="4" id="KW-1185">Reference proteome</keyword>
<evidence type="ECO:0000313" key="3">
    <source>
        <dbReference type="EMBL" id="EOY01580.1"/>
    </source>
</evidence>
<feature type="region of interest" description="Disordered" evidence="1">
    <location>
        <begin position="64"/>
        <end position="99"/>
    </location>
</feature>
<evidence type="ECO:0000313" key="4">
    <source>
        <dbReference type="Proteomes" id="UP000026915"/>
    </source>
</evidence>
<reference evidence="3 4" key="1">
    <citation type="journal article" date="2013" name="Genome Biol.">
        <title>The genome sequence of the most widely cultivated cacao type and its use to identify candidate genes regulating pod color.</title>
        <authorList>
            <person name="Motamayor J.C."/>
            <person name="Mockaitis K."/>
            <person name="Schmutz J."/>
            <person name="Haiminen N."/>
            <person name="Iii D.L."/>
            <person name="Cornejo O."/>
            <person name="Findley S.D."/>
            <person name="Zheng P."/>
            <person name="Utro F."/>
            <person name="Royaert S."/>
            <person name="Saski C."/>
            <person name="Jenkins J."/>
            <person name="Podicheti R."/>
            <person name="Zhao M."/>
            <person name="Scheffler B.E."/>
            <person name="Stack J.C."/>
            <person name="Feltus F.A."/>
            <person name="Mustiga G.M."/>
            <person name="Amores F."/>
            <person name="Phillips W."/>
            <person name="Marelli J.P."/>
            <person name="May G.D."/>
            <person name="Shapiro H."/>
            <person name="Ma J."/>
            <person name="Bustamante C.D."/>
            <person name="Schnell R.J."/>
            <person name="Main D."/>
            <person name="Gilbert D."/>
            <person name="Parida L."/>
            <person name="Kuhn D.N."/>
        </authorList>
    </citation>
    <scope>NUCLEOTIDE SEQUENCE [LARGE SCALE GENOMIC DNA]</scope>
    <source>
        <strain evidence="4">cv. Matina 1-6</strain>
    </source>
</reference>
<feature type="chain" id="PRO_5001597144" description="Root meristem growth factor 8" evidence="2">
    <location>
        <begin position="24"/>
        <end position="132"/>
    </location>
</feature>
<gene>
    <name evidence="3" type="ORF">TCM_011443</name>
</gene>
<dbReference type="EMBL" id="CM001880">
    <property type="protein sequence ID" value="EOY01580.1"/>
    <property type="molecule type" value="Genomic_DNA"/>
</dbReference>
<evidence type="ECO:0008006" key="5">
    <source>
        <dbReference type="Google" id="ProtNLM"/>
    </source>
</evidence>
<keyword evidence="2" id="KW-0732">Signal</keyword>
<evidence type="ECO:0000256" key="1">
    <source>
        <dbReference type="SAM" id="MobiDB-lite"/>
    </source>
</evidence>
<feature type="signal peptide" evidence="2">
    <location>
        <begin position="1"/>
        <end position="23"/>
    </location>
</feature>
<dbReference type="HOGENOM" id="CLU_1920882_0_0_1"/>
<proteinExistence type="predicted"/>
<accession>A0A061E9A5</accession>
<organism evidence="3 4">
    <name type="scientific">Theobroma cacao</name>
    <name type="common">Cacao</name>
    <name type="synonym">Cocoa</name>
    <dbReference type="NCBI Taxonomy" id="3641"/>
    <lineage>
        <taxon>Eukaryota</taxon>
        <taxon>Viridiplantae</taxon>
        <taxon>Streptophyta</taxon>
        <taxon>Embryophyta</taxon>
        <taxon>Tracheophyta</taxon>
        <taxon>Spermatophyta</taxon>
        <taxon>Magnoliopsida</taxon>
        <taxon>eudicotyledons</taxon>
        <taxon>Gunneridae</taxon>
        <taxon>Pentapetalae</taxon>
        <taxon>rosids</taxon>
        <taxon>malvids</taxon>
        <taxon>Malvales</taxon>
        <taxon>Malvaceae</taxon>
        <taxon>Byttnerioideae</taxon>
        <taxon>Theobroma</taxon>
    </lineage>
</organism>
<dbReference type="Gramene" id="Tc02v2_t027890.1">
    <property type="protein sequence ID" value="Tc02v2_p027890.1"/>
    <property type="gene ID" value="Tc02v2_g027890"/>
</dbReference>
<dbReference type="eggNOG" id="ENOG502S6KW">
    <property type="taxonomic scope" value="Eukaryota"/>
</dbReference>